<feature type="signal peptide" evidence="1">
    <location>
        <begin position="1"/>
        <end position="21"/>
    </location>
</feature>
<dbReference type="Gene3D" id="2.120.10.30">
    <property type="entry name" value="TolB, C-terminal domain"/>
    <property type="match status" value="1"/>
</dbReference>
<sequence length="265" mass="28689">MGVKSPLALLFLATLAGYSVAQTIVATTPPFVAQLYVPNIPRPRHMLLDLAGDILVTSNTQSRVTAIRETNNGNGTVTVTTRVIVDGAGLGLNHGIAFYGGFLYASNPTTVFRWPYTPGSFQLINQNTRQTVIQGIPSVQGHTTRTLAFDRQGRLYVAIGTQTNATPSPHRSRILRFNNLGNQFLPIPFGNGEVFAHGCRNTVGLGFNANDVLFGVDMGADMLQRPDVGAIWGDNPGDDMLYLPTDTSDFLTAGLYQFKVLECKV</sequence>
<dbReference type="InterPro" id="IPR011041">
    <property type="entry name" value="Quinoprot_gluc/sorb_DH_b-prop"/>
</dbReference>
<dbReference type="OrthoDB" id="507128at2759"/>
<evidence type="ECO:0000313" key="3">
    <source>
        <dbReference type="EMBL" id="KAJ6650021.1"/>
    </source>
</evidence>
<feature type="domain" description="Pyrroloquinoline quinone-dependent pyranose dehydrogenase beta-propeller" evidence="2">
    <location>
        <begin position="29"/>
        <end position="245"/>
    </location>
</feature>
<dbReference type="InterPro" id="IPR011042">
    <property type="entry name" value="6-blade_b-propeller_TolB-like"/>
</dbReference>
<accession>A0A9Q0NGR6</accession>
<organism evidence="3 4">
    <name type="scientific">Pseudolycoriella hygida</name>
    <dbReference type="NCBI Taxonomy" id="35572"/>
    <lineage>
        <taxon>Eukaryota</taxon>
        <taxon>Metazoa</taxon>
        <taxon>Ecdysozoa</taxon>
        <taxon>Arthropoda</taxon>
        <taxon>Hexapoda</taxon>
        <taxon>Insecta</taxon>
        <taxon>Pterygota</taxon>
        <taxon>Neoptera</taxon>
        <taxon>Endopterygota</taxon>
        <taxon>Diptera</taxon>
        <taxon>Nematocera</taxon>
        <taxon>Sciaroidea</taxon>
        <taxon>Sciaridae</taxon>
        <taxon>Pseudolycoriella</taxon>
    </lineage>
</organism>
<keyword evidence="4" id="KW-1185">Reference proteome</keyword>
<feature type="chain" id="PRO_5040261248" description="Pyrroloquinoline quinone-dependent pyranose dehydrogenase beta-propeller domain-containing protein" evidence="1">
    <location>
        <begin position="22"/>
        <end position="265"/>
    </location>
</feature>
<dbReference type="Proteomes" id="UP001151699">
    <property type="component" value="Chromosome A"/>
</dbReference>
<comment type="caution">
    <text evidence="3">The sequence shown here is derived from an EMBL/GenBank/DDBJ whole genome shotgun (WGS) entry which is preliminary data.</text>
</comment>
<evidence type="ECO:0000256" key="1">
    <source>
        <dbReference type="SAM" id="SignalP"/>
    </source>
</evidence>
<proteinExistence type="predicted"/>
<dbReference type="AlphaFoldDB" id="A0A9Q0NGR6"/>
<keyword evidence="1" id="KW-0732">Signal</keyword>
<gene>
    <name evidence="3" type="ORF">Bhyg_05264</name>
</gene>
<reference evidence="3" key="1">
    <citation type="submission" date="2022-07" db="EMBL/GenBank/DDBJ databases">
        <authorList>
            <person name="Trinca V."/>
            <person name="Uliana J.V.C."/>
            <person name="Torres T.T."/>
            <person name="Ward R.J."/>
            <person name="Monesi N."/>
        </authorList>
    </citation>
    <scope>NUCLEOTIDE SEQUENCE</scope>
    <source>
        <strain evidence="3">HSMRA1968</strain>
        <tissue evidence="3">Whole embryos</tissue>
    </source>
</reference>
<evidence type="ECO:0000313" key="4">
    <source>
        <dbReference type="Proteomes" id="UP001151699"/>
    </source>
</evidence>
<dbReference type="Pfam" id="PF22807">
    <property type="entry name" value="TrAA12"/>
    <property type="match status" value="1"/>
</dbReference>
<protein>
    <recommendedName>
        <fullName evidence="2">Pyrroloquinoline quinone-dependent pyranose dehydrogenase beta-propeller domain-containing protein</fullName>
    </recommendedName>
</protein>
<dbReference type="EMBL" id="WJQU01000001">
    <property type="protein sequence ID" value="KAJ6650021.1"/>
    <property type="molecule type" value="Genomic_DNA"/>
</dbReference>
<dbReference type="SUPFAM" id="SSF50952">
    <property type="entry name" value="Soluble quinoprotein glucose dehydrogenase"/>
    <property type="match status" value="1"/>
</dbReference>
<dbReference type="InterPro" id="IPR054539">
    <property type="entry name" value="Beta-prop_PDH"/>
</dbReference>
<evidence type="ECO:0000259" key="2">
    <source>
        <dbReference type="Pfam" id="PF22807"/>
    </source>
</evidence>
<name>A0A9Q0NGR6_9DIPT</name>